<gene>
    <name evidence="3" type="ORF">LCGC14_1865590</name>
</gene>
<accession>A0A0F9J573</accession>
<protein>
    <recommendedName>
        <fullName evidence="4">Helicase ATP-binding domain-containing protein</fullName>
    </recommendedName>
</protein>
<name>A0A0F9J573_9ZZZZ</name>
<dbReference type="Pfam" id="PF00271">
    <property type="entry name" value="Helicase_C"/>
    <property type="match status" value="1"/>
</dbReference>
<dbReference type="GO" id="GO:0005524">
    <property type="term" value="F:ATP binding"/>
    <property type="evidence" value="ECO:0007669"/>
    <property type="project" value="InterPro"/>
</dbReference>
<dbReference type="GO" id="GO:0005759">
    <property type="term" value="C:mitochondrial matrix"/>
    <property type="evidence" value="ECO:0007669"/>
    <property type="project" value="TreeGrafter"/>
</dbReference>
<reference evidence="3" key="1">
    <citation type="journal article" date="2015" name="Nature">
        <title>Complex archaea that bridge the gap between prokaryotes and eukaryotes.</title>
        <authorList>
            <person name="Spang A."/>
            <person name="Saw J.H."/>
            <person name="Jorgensen S.L."/>
            <person name="Zaremba-Niedzwiedzka K."/>
            <person name="Martijn J."/>
            <person name="Lind A.E."/>
            <person name="van Eijk R."/>
            <person name="Schleper C."/>
            <person name="Guy L."/>
            <person name="Ettema T.J."/>
        </authorList>
    </citation>
    <scope>NUCLEOTIDE SEQUENCE</scope>
</reference>
<sequence>MLTLRPYQTECLAKIDQEAKRGVSRQLIALPTGTGKTIVFAHLIKERSGRALILAHRDELIRQAVDKLEMVAPELRDDVGVVKAERNDVDKRVVVASVQTVTQPKRLEALGEFETVVVDEAHHAAAPSYRRILDTLNPDLLLGFTATPERTDRKSLYDVFQRIVYRKTLLEMIGAGYCCDLRSKQVSLRRLHLEGIQKRGQDFDDGALGFALEEAQAPEHIAAAVQEHAPGRKALIFLPTMATAEATRDELKKLGMRAATVQGKDKLEDRRKTLLDFSEGKWQALTNCAVLLEGYDEPSVNCVVVARPTYSRVMYQQMIGRGTRTYFGKKDCLILDLVGAEQTVGLQTFESLFNLRQETAEKGLLDLLRSVHKQEEAGVEGTQIEVVEGSRLNWIEDPGLTGLPTRWLLSCGE</sequence>
<dbReference type="GO" id="GO:0016787">
    <property type="term" value="F:hydrolase activity"/>
    <property type="evidence" value="ECO:0007669"/>
    <property type="project" value="InterPro"/>
</dbReference>
<dbReference type="GO" id="GO:0036121">
    <property type="term" value="F:double-stranded DNA helicase activity"/>
    <property type="evidence" value="ECO:0007669"/>
    <property type="project" value="TreeGrafter"/>
</dbReference>
<dbReference type="InterPro" id="IPR027417">
    <property type="entry name" value="P-loop_NTPase"/>
</dbReference>
<dbReference type="PANTHER" id="PTHR47396">
    <property type="entry name" value="TYPE I RESTRICTION ENZYME ECOKI R PROTEIN"/>
    <property type="match status" value="1"/>
</dbReference>
<evidence type="ECO:0000313" key="3">
    <source>
        <dbReference type="EMBL" id="KKL94342.1"/>
    </source>
</evidence>
<dbReference type="SMART" id="SM00490">
    <property type="entry name" value="HELICc"/>
    <property type="match status" value="1"/>
</dbReference>
<dbReference type="GO" id="GO:0000403">
    <property type="term" value="F:Y-form DNA binding"/>
    <property type="evidence" value="ECO:0007669"/>
    <property type="project" value="TreeGrafter"/>
</dbReference>
<dbReference type="SUPFAM" id="SSF52540">
    <property type="entry name" value="P-loop containing nucleoside triphosphate hydrolases"/>
    <property type="match status" value="1"/>
</dbReference>
<dbReference type="InterPro" id="IPR001650">
    <property type="entry name" value="Helicase_C-like"/>
</dbReference>
<dbReference type="GO" id="GO:0070125">
    <property type="term" value="P:mitochondrial translational elongation"/>
    <property type="evidence" value="ECO:0007669"/>
    <property type="project" value="TreeGrafter"/>
</dbReference>
<evidence type="ECO:0000259" key="1">
    <source>
        <dbReference type="PROSITE" id="PS51192"/>
    </source>
</evidence>
<dbReference type="CDD" id="cd18032">
    <property type="entry name" value="DEXHc_RE_I_III_res"/>
    <property type="match status" value="1"/>
</dbReference>
<dbReference type="SMART" id="SM00487">
    <property type="entry name" value="DEXDc"/>
    <property type="match status" value="1"/>
</dbReference>
<feature type="domain" description="Helicase ATP-binding" evidence="1">
    <location>
        <begin position="17"/>
        <end position="166"/>
    </location>
</feature>
<dbReference type="Pfam" id="PF04851">
    <property type="entry name" value="ResIII"/>
    <property type="match status" value="1"/>
</dbReference>
<dbReference type="PANTHER" id="PTHR47396:SF1">
    <property type="entry name" value="ATP-DEPENDENT HELICASE IRC3-RELATED"/>
    <property type="match status" value="1"/>
</dbReference>
<dbReference type="GO" id="GO:0032042">
    <property type="term" value="P:mitochondrial DNA metabolic process"/>
    <property type="evidence" value="ECO:0007669"/>
    <property type="project" value="TreeGrafter"/>
</dbReference>
<dbReference type="Gene3D" id="3.40.50.300">
    <property type="entry name" value="P-loop containing nucleotide triphosphate hydrolases"/>
    <property type="match status" value="2"/>
</dbReference>
<organism evidence="3">
    <name type="scientific">marine sediment metagenome</name>
    <dbReference type="NCBI Taxonomy" id="412755"/>
    <lineage>
        <taxon>unclassified sequences</taxon>
        <taxon>metagenomes</taxon>
        <taxon>ecological metagenomes</taxon>
    </lineage>
</organism>
<dbReference type="GO" id="GO:0061749">
    <property type="term" value="F:forked DNA-dependent helicase activity"/>
    <property type="evidence" value="ECO:0007669"/>
    <property type="project" value="TreeGrafter"/>
</dbReference>
<dbReference type="PROSITE" id="PS51194">
    <property type="entry name" value="HELICASE_CTER"/>
    <property type="match status" value="1"/>
</dbReference>
<dbReference type="EMBL" id="LAZR01018950">
    <property type="protein sequence ID" value="KKL94342.1"/>
    <property type="molecule type" value="Genomic_DNA"/>
</dbReference>
<dbReference type="InterPro" id="IPR014001">
    <property type="entry name" value="Helicase_ATP-bd"/>
</dbReference>
<dbReference type="PROSITE" id="PS51192">
    <property type="entry name" value="HELICASE_ATP_BIND_1"/>
    <property type="match status" value="1"/>
</dbReference>
<dbReference type="InterPro" id="IPR006935">
    <property type="entry name" value="Helicase/UvrB_N"/>
</dbReference>
<feature type="domain" description="Helicase C-terminal" evidence="2">
    <location>
        <begin position="216"/>
        <end position="368"/>
    </location>
</feature>
<comment type="caution">
    <text evidence="3">The sequence shown here is derived from an EMBL/GenBank/DDBJ whole genome shotgun (WGS) entry which is preliminary data.</text>
</comment>
<evidence type="ECO:0008006" key="4">
    <source>
        <dbReference type="Google" id="ProtNLM"/>
    </source>
</evidence>
<dbReference type="AlphaFoldDB" id="A0A0F9J573"/>
<feature type="non-terminal residue" evidence="3">
    <location>
        <position position="413"/>
    </location>
</feature>
<proteinExistence type="predicted"/>
<evidence type="ECO:0000259" key="2">
    <source>
        <dbReference type="PROSITE" id="PS51194"/>
    </source>
</evidence>
<dbReference type="InterPro" id="IPR050742">
    <property type="entry name" value="Helicase_Restrict-Modif_Enz"/>
</dbReference>